<comment type="caution">
    <text evidence="4">The sequence shown here is derived from an EMBL/GenBank/DDBJ whole genome shotgun (WGS) entry which is preliminary data.</text>
</comment>
<evidence type="ECO:0000313" key="4">
    <source>
        <dbReference type="EMBL" id="KIH78150.1"/>
    </source>
</evidence>
<dbReference type="InterPro" id="IPR003661">
    <property type="entry name" value="HisK_dim/P_dom"/>
</dbReference>
<dbReference type="InterPro" id="IPR035965">
    <property type="entry name" value="PAS-like_dom_sf"/>
</dbReference>
<sequence length="247" mass="27720">MGQDKNSLIFNKDPQDLRSLIREAVDALKDTTEDVDAGEERDSRPTKFSGLLSTLPNAVLVFNCEGRLKNYNTVAREIFGPSLEQHQDSLFSQTILWRLDHNGKFVLPFNKDLLDQVIEKQESRPSEIVTLQSGTKTFYFLANLSPTFVSEVRPEGAVLSLTDITLLKKLQEQREDQLKSILSELKTPTTLLQGHAQMLAEHCRKTQADGGCQDHISAVLSSVAQIEHIVARLLAYLKCEENSGQRP</sequence>
<dbReference type="Gene3D" id="1.10.287.130">
    <property type="match status" value="1"/>
</dbReference>
<evidence type="ECO:0000256" key="2">
    <source>
        <dbReference type="ARBA" id="ARBA00012438"/>
    </source>
</evidence>
<dbReference type="InterPro" id="IPR013656">
    <property type="entry name" value="PAS_4"/>
</dbReference>
<accession>A0A0C2HTN9</accession>
<feature type="domain" description="PAS fold-4" evidence="3">
    <location>
        <begin position="53"/>
        <end position="166"/>
    </location>
</feature>
<proteinExistence type="predicted"/>
<keyword evidence="5" id="KW-1185">Reference proteome</keyword>
<dbReference type="RefSeq" id="WP_040097017.1">
    <property type="nucleotide sequence ID" value="NZ_JWJD01000001.1"/>
</dbReference>
<organism evidence="4 5">
    <name type="scientific">Geoalkalibacter ferrihydriticus DSM 17813</name>
    <dbReference type="NCBI Taxonomy" id="1121915"/>
    <lineage>
        <taxon>Bacteria</taxon>
        <taxon>Pseudomonadati</taxon>
        <taxon>Thermodesulfobacteriota</taxon>
        <taxon>Desulfuromonadia</taxon>
        <taxon>Desulfuromonadales</taxon>
        <taxon>Geoalkalibacteraceae</taxon>
        <taxon>Geoalkalibacter</taxon>
    </lineage>
</organism>
<dbReference type="EC" id="2.7.13.3" evidence="2"/>
<gene>
    <name evidence="4" type="ORF">GFER_06185</name>
</gene>
<evidence type="ECO:0000259" key="3">
    <source>
        <dbReference type="Pfam" id="PF08448"/>
    </source>
</evidence>
<dbReference type="InterPro" id="IPR036097">
    <property type="entry name" value="HisK_dim/P_sf"/>
</dbReference>
<dbReference type="GO" id="GO:0000155">
    <property type="term" value="F:phosphorelay sensor kinase activity"/>
    <property type="evidence" value="ECO:0007669"/>
    <property type="project" value="InterPro"/>
</dbReference>
<dbReference type="Gene3D" id="3.30.450.20">
    <property type="entry name" value="PAS domain"/>
    <property type="match status" value="1"/>
</dbReference>
<name>A0A0C2HTN9_9BACT</name>
<comment type="catalytic activity">
    <reaction evidence="1">
        <text>ATP + protein L-histidine = ADP + protein N-phospho-L-histidine.</text>
        <dbReference type="EC" id="2.7.13.3"/>
    </reaction>
</comment>
<evidence type="ECO:0000313" key="5">
    <source>
        <dbReference type="Proteomes" id="UP000035068"/>
    </source>
</evidence>
<protein>
    <recommendedName>
        <fullName evidence="2">histidine kinase</fullName>
        <ecNumber evidence="2">2.7.13.3</ecNumber>
    </recommendedName>
</protein>
<dbReference type="SUPFAM" id="SSF55785">
    <property type="entry name" value="PYP-like sensor domain (PAS domain)"/>
    <property type="match status" value="1"/>
</dbReference>
<dbReference type="Proteomes" id="UP000035068">
    <property type="component" value="Unassembled WGS sequence"/>
</dbReference>
<dbReference type="EMBL" id="JWJD01000001">
    <property type="protein sequence ID" value="KIH78150.1"/>
    <property type="molecule type" value="Genomic_DNA"/>
</dbReference>
<reference evidence="4 5" key="1">
    <citation type="submission" date="2014-12" db="EMBL/GenBank/DDBJ databases">
        <title>Genomes of Geoalkalibacter ferrihydriticus and Geoalkalibacter subterraneus, two haloalkaliphilic metal-reducing members of the Geobacteraceae.</title>
        <authorList>
            <person name="Badalamenti J.P."/>
            <person name="Torres C.I."/>
            <person name="Krajmalnik-Brown R."/>
            <person name="Bond D.R."/>
        </authorList>
    </citation>
    <scope>NUCLEOTIDE SEQUENCE [LARGE SCALE GENOMIC DNA]</scope>
    <source>
        <strain evidence="4 5">DSM 17813</strain>
    </source>
</reference>
<dbReference type="SUPFAM" id="SSF47384">
    <property type="entry name" value="Homodimeric domain of signal transducing histidine kinase"/>
    <property type="match status" value="1"/>
</dbReference>
<evidence type="ECO:0000256" key="1">
    <source>
        <dbReference type="ARBA" id="ARBA00000085"/>
    </source>
</evidence>
<dbReference type="CDD" id="cd00082">
    <property type="entry name" value="HisKA"/>
    <property type="match status" value="1"/>
</dbReference>
<dbReference type="Pfam" id="PF08448">
    <property type="entry name" value="PAS_4"/>
    <property type="match status" value="1"/>
</dbReference>
<dbReference type="AlphaFoldDB" id="A0A0C2HTN9"/>